<dbReference type="FunFam" id="3.40.50.150:FF:000124">
    <property type="entry name" value="HEN methyltransferase 1"/>
    <property type="match status" value="1"/>
</dbReference>
<name>A0ABD0XPX5_UMBPY</name>
<evidence type="ECO:0000313" key="15">
    <source>
        <dbReference type="EMBL" id="KAL1022754.1"/>
    </source>
</evidence>
<evidence type="ECO:0000256" key="14">
    <source>
        <dbReference type="SAM" id="MobiDB-lite"/>
    </source>
</evidence>
<evidence type="ECO:0000256" key="10">
    <source>
        <dbReference type="ARBA" id="ARBA00023158"/>
    </source>
</evidence>
<evidence type="ECO:0000256" key="3">
    <source>
        <dbReference type="ARBA" id="ARBA00021330"/>
    </source>
</evidence>
<keyword evidence="4" id="KW-0489">Methyltransferase</keyword>
<evidence type="ECO:0000256" key="12">
    <source>
        <dbReference type="ARBA" id="ARBA00035025"/>
    </source>
</evidence>
<dbReference type="InterPro" id="IPR029063">
    <property type="entry name" value="SAM-dependent_MTases_sf"/>
</dbReference>
<evidence type="ECO:0000256" key="2">
    <source>
        <dbReference type="ARBA" id="ARBA00009026"/>
    </source>
</evidence>
<dbReference type="GO" id="GO:0003723">
    <property type="term" value="F:RNA binding"/>
    <property type="evidence" value="ECO:0007669"/>
    <property type="project" value="UniProtKB-KW"/>
</dbReference>
<gene>
    <name evidence="15" type="ORF">UPYG_G00031880</name>
</gene>
<dbReference type="EMBL" id="JAGEUA010000001">
    <property type="protein sequence ID" value="KAL1022754.1"/>
    <property type="molecule type" value="Genomic_DNA"/>
</dbReference>
<sequence>MMNPLFSPPLYLQRYEFVIDFVNKNQPKKVVDLGCNDCALLRMLKFHRVIELLAGVDIKSDVIRKKMYALAPIPIDYLQPGESPLTIELYQGSVTERDSRIKGFDLVTSIELIEHLQLEDVSRFTEVVFGYMAPVAAIISTPNADFNPLLPGLTGFRHYDHKFEWTQAQFHSWALKVCREFGYVVEFTGVGQIPGQEESIGFCSQIGVFHRDRLEGDAPCQPSDVTKEHIPYRLLYKVVYPSLRDNNIFHRTLVNEVLFWAETLRREWVGLGGTGGEDSEWPPERMGREDHLNSGEQEQQMECGRELEAGYEELDRTPVARVNEEPYREGLSVCVPLVRVLSCPRVQALCGTIQRLKAVLLDDCRVQVTVDGTAMVLADDEEDDDEDSEQDEDIDNGGIIHFLARSEVNEDWETELV</sequence>
<dbReference type="EC" id="2.1.1.386" evidence="12"/>
<evidence type="ECO:0000256" key="11">
    <source>
        <dbReference type="ARBA" id="ARBA00029981"/>
    </source>
</evidence>
<keyword evidence="7" id="KW-0479">Metal-binding</keyword>
<comment type="caution">
    <text evidence="15">The sequence shown here is derived from an EMBL/GenBank/DDBJ whole genome shotgun (WGS) entry which is preliminary data.</text>
</comment>
<feature type="compositionally biased region" description="Basic and acidic residues" evidence="14">
    <location>
        <begin position="282"/>
        <end position="293"/>
    </location>
</feature>
<keyword evidence="10" id="KW-0943">RNA-mediated gene silencing</keyword>
<evidence type="ECO:0000256" key="9">
    <source>
        <dbReference type="ARBA" id="ARBA00022884"/>
    </source>
</evidence>
<comment type="catalytic activity">
    <reaction evidence="13">
        <text>small RNA 3'-end nucleotide + S-adenosyl-L-methionine = small RNA 3'-end 2'-O-methylnucleotide + S-adenosyl-L-homocysteine + H(+)</text>
        <dbReference type="Rhea" id="RHEA:37887"/>
        <dbReference type="Rhea" id="RHEA-COMP:10415"/>
        <dbReference type="Rhea" id="RHEA-COMP:10416"/>
        <dbReference type="ChEBI" id="CHEBI:15378"/>
        <dbReference type="ChEBI" id="CHEBI:57856"/>
        <dbReference type="ChEBI" id="CHEBI:59789"/>
        <dbReference type="ChEBI" id="CHEBI:74896"/>
        <dbReference type="ChEBI" id="CHEBI:74898"/>
        <dbReference type="EC" id="2.1.1.386"/>
    </reaction>
</comment>
<dbReference type="SUPFAM" id="SSF53335">
    <property type="entry name" value="S-adenosyl-L-methionine-dependent methyltransferases"/>
    <property type="match status" value="1"/>
</dbReference>
<evidence type="ECO:0000256" key="8">
    <source>
        <dbReference type="ARBA" id="ARBA00022842"/>
    </source>
</evidence>
<feature type="region of interest" description="Disordered" evidence="14">
    <location>
        <begin position="273"/>
        <end position="300"/>
    </location>
</feature>
<evidence type="ECO:0000256" key="5">
    <source>
        <dbReference type="ARBA" id="ARBA00022679"/>
    </source>
</evidence>
<evidence type="ECO:0000256" key="7">
    <source>
        <dbReference type="ARBA" id="ARBA00022723"/>
    </source>
</evidence>
<dbReference type="GO" id="GO:0046872">
    <property type="term" value="F:metal ion binding"/>
    <property type="evidence" value="ECO:0007669"/>
    <property type="project" value="UniProtKB-KW"/>
</dbReference>
<evidence type="ECO:0000256" key="13">
    <source>
        <dbReference type="ARBA" id="ARBA00048418"/>
    </source>
</evidence>
<protein>
    <recommendedName>
        <fullName evidence="3">Small RNA 2'-O-methyltransferase</fullName>
        <ecNumber evidence="12">2.1.1.386</ecNumber>
    </recommendedName>
    <alternativeName>
        <fullName evidence="11">HEN1 methyltransferase homolog 1</fullName>
    </alternativeName>
</protein>
<keyword evidence="5" id="KW-0808">Transferase</keyword>
<dbReference type="PANTHER" id="PTHR21404">
    <property type="entry name" value="HEN1"/>
    <property type="match status" value="1"/>
</dbReference>
<keyword evidence="6" id="KW-0949">S-adenosyl-L-methionine</keyword>
<evidence type="ECO:0000256" key="1">
    <source>
        <dbReference type="ARBA" id="ARBA00001946"/>
    </source>
</evidence>
<dbReference type="GO" id="GO:0031047">
    <property type="term" value="P:regulatory ncRNA-mediated gene silencing"/>
    <property type="evidence" value="ECO:0007669"/>
    <property type="project" value="UniProtKB-KW"/>
</dbReference>
<comment type="similarity">
    <text evidence="2">Belongs to the methyltransferase superfamily. HEN1 family.</text>
</comment>
<dbReference type="InterPro" id="IPR026610">
    <property type="entry name" value="Hen1"/>
</dbReference>
<keyword evidence="16" id="KW-1185">Reference proteome</keyword>
<evidence type="ECO:0000256" key="6">
    <source>
        <dbReference type="ARBA" id="ARBA00022691"/>
    </source>
</evidence>
<proteinExistence type="inferred from homology"/>
<dbReference type="PANTHER" id="PTHR21404:SF3">
    <property type="entry name" value="SMALL RNA 2'-O-METHYLTRANSFERASE"/>
    <property type="match status" value="1"/>
</dbReference>
<organism evidence="15 16">
    <name type="scientific">Umbra pygmaea</name>
    <name type="common">Eastern mudminnow</name>
    <dbReference type="NCBI Taxonomy" id="75934"/>
    <lineage>
        <taxon>Eukaryota</taxon>
        <taxon>Metazoa</taxon>
        <taxon>Chordata</taxon>
        <taxon>Craniata</taxon>
        <taxon>Vertebrata</taxon>
        <taxon>Euteleostomi</taxon>
        <taxon>Actinopterygii</taxon>
        <taxon>Neopterygii</taxon>
        <taxon>Teleostei</taxon>
        <taxon>Protacanthopterygii</taxon>
        <taxon>Esociformes</taxon>
        <taxon>Umbridae</taxon>
        <taxon>Umbra</taxon>
    </lineage>
</organism>
<accession>A0ABD0XPX5</accession>
<dbReference type="Gene3D" id="3.40.50.150">
    <property type="entry name" value="Vaccinia Virus protein VP39"/>
    <property type="match status" value="1"/>
</dbReference>
<evidence type="ECO:0000313" key="16">
    <source>
        <dbReference type="Proteomes" id="UP001557470"/>
    </source>
</evidence>
<dbReference type="Proteomes" id="UP001557470">
    <property type="component" value="Unassembled WGS sequence"/>
</dbReference>
<dbReference type="AlphaFoldDB" id="A0ABD0XPX5"/>
<evidence type="ECO:0000256" key="4">
    <source>
        <dbReference type="ARBA" id="ARBA00022603"/>
    </source>
</evidence>
<keyword evidence="8" id="KW-0460">Magnesium</keyword>
<dbReference type="GO" id="GO:0090486">
    <property type="term" value="F:small RNA 2'-O-methyltransferase activity"/>
    <property type="evidence" value="ECO:0007669"/>
    <property type="project" value="UniProtKB-EC"/>
</dbReference>
<keyword evidence="9" id="KW-0694">RNA-binding</keyword>
<reference evidence="15 16" key="1">
    <citation type="submission" date="2024-06" db="EMBL/GenBank/DDBJ databases">
        <authorList>
            <person name="Pan Q."/>
            <person name="Wen M."/>
            <person name="Jouanno E."/>
            <person name="Zahm M."/>
            <person name="Klopp C."/>
            <person name="Cabau C."/>
            <person name="Louis A."/>
            <person name="Berthelot C."/>
            <person name="Parey E."/>
            <person name="Roest Crollius H."/>
            <person name="Montfort J."/>
            <person name="Robinson-Rechavi M."/>
            <person name="Bouchez O."/>
            <person name="Lampietro C."/>
            <person name="Lopez Roques C."/>
            <person name="Donnadieu C."/>
            <person name="Postlethwait J."/>
            <person name="Bobe J."/>
            <person name="Verreycken H."/>
            <person name="Guiguen Y."/>
        </authorList>
    </citation>
    <scope>NUCLEOTIDE SEQUENCE [LARGE SCALE GENOMIC DNA]</scope>
    <source>
        <strain evidence="15">Up_M1</strain>
        <tissue evidence="15">Testis</tissue>
    </source>
</reference>
<dbReference type="GO" id="GO:0001510">
    <property type="term" value="P:RNA methylation"/>
    <property type="evidence" value="ECO:0007669"/>
    <property type="project" value="UniProtKB-ARBA"/>
</dbReference>
<comment type="cofactor">
    <cofactor evidence="1">
        <name>Mg(2+)</name>
        <dbReference type="ChEBI" id="CHEBI:18420"/>
    </cofactor>
</comment>